<reference evidence="2 3" key="1">
    <citation type="submission" date="2020-03" db="EMBL/GenBank/DDBJ databases">
        <title>Genomic Encyclopedia of Type Strains, Phase IV (KMG-IV): sequencing the most valuable type-strain genomes for metagenomic binning, comparative biology and taxonomic classification.</title>
        <authorList>
            <person name="Goeker M."/>
        </authorList>
    </citation>
    <scope>NUCLEOTIDE SEQUENCE [LARGE SCALE GENOMIC DNA]</scope>
    <source>
        <strain evidence="2 3">DSM 105096</strain>
    </source>
</reference>
<evidence type="ECO:0000256" key="1">
    <source>
        <dbReference type="SAM" id="MobiDB-lite"/>
    </source>
</evidence>
<evidence type="ECO:0000313" key="2">
    <source>
        <dbReference type="EMBL" id="NJC26467.1"/>
    </source>
</evidence>
<gene>
    <name evidence="2" type="ORF">GGR27_001966</name>
</gene>
<protein>
    <submittedName>
        <fullName evidence="2">Uncharacterized protein</fullName>
    </submittedName>
</protein>
<accession>A0ABX0XB86</accession>
<comment type="caution">
    <text evidence="2">The sequence shown here is derived from an EMBL/GenBank/DDBJ whole genome shotgun (WGS) entry which is preliminary data.</text>
</comment>
<dbReference type="EMBL" id="JAATJH010000002">
    <property type="protein sequence ID" value="NJC26467.1"/>
    <property type="molecule type" value="Genomic_DNA"/>
</dbReference>
<evidence type="ECO:0000313" key="3">
    <source>
        <dbReference type="Proteomes" id="UP000770785"/>
    </source>
</evidence>
<name>A0ABX0XB86_9BACT</name>
<keyword evidence="3" id="KW-1185">Reference proteome</keyword>
<sequence>MRQLVLRSSAFAGKYSLFGGIWCVNFSLGIVNKLASGVFADLLDREKWIGRGRRCRVNQEMAREIWRIRWTIPPSFHGQQTLHPATAPPEKQADTTNYPRRRLPYSIPKRIYG</sequence>
<feature type="region of interest" description="Disordered" evidence="1">
    <location>
        <begin position="79"/>
        <end position="102"/>
    </location>
</feature>
<organism evidence="2 3">
    <name type="scientific">Neolewinella antarctica</name>
    <dbReference type="NCBI Taxonomy" id="442734"/>
    <lineage>
        <taxon>Bacteria</taxon>
        <taxon>Pseudomonadati</taxon>
        <taxon>Bacteroidota</taxon>
        <taxon>Saprospiria</taxon>
        <taxon>Saprospirales</taxon>
        <taxon>Lewinellaceae</taxon>
        <taxon>Neolewinella</taxon>
    </lineage>
</organism>
<dbReference type="Proteomes" id="UP000770785">
    <property type="component" value="Unassembled WGS sequence"/>
</dbReference>
<proteinExistence type="predicted"/>